<dbReference type="PROSITE" id="PS50837">
    <property type="entry name" value="NACHT"/>
    <property type="match status" value="1"/>
</dbReference>
<dbReference type="SUPFAM" id="SSF52540">
    <property type="entry name" value="P-loop containing nucleoside triphosphate hydrolases"/>
    <property type="match status" value="1"/>
</dbReference>
<dbReference type="PANTHER" id="PTHR19871:SF14">
    <property type="entry name" value="DUF4062 DOMAIN-CONTAINING PROTEIN"/>
    <property type="match status" value="1"/>
</dbReference>
<dbReference type="InterPro" id="IPR007111">
    <property type="entry name" value="NACHT_NTPase"/>
</dbReference>
<dbReference type="STRING" id="400727.A0A2T7NNS9"/>
<name>A0A2T7NNS9_POMCA</name>
<dbReference type="SUPFAM" id="SSF50998">
    <property type="entry name" value="Quinoprotein alcohol dehydrogenase-like"/>
    <property type="match status" value="1"/>
</dbReference>
<keyword evidence="1" id="KW-0853">WD repeat</keyword>
<dbReference type="Gene3D" id="2.130.10.10">
    <property type="entry name" value="YVTN repeat-like/Quinoprotein amine dehydrogenase"/>
    <property type="match status" value="2"/>
</dbReference>
<evidence type="ECO:0000313" key="5">
    <source>
        <dbReference type="EMBL" id="PVD22829.1"/>
    </source>
</evidence>
<evidence type="ECO:0000256" key="3">
    <source>
        <dbReference type="SAM" id="MobiDB-lite"/>
    </source>
</evidence>
<dbReference type="Gene3D" id="3.40.50.300">
    <property type="entry name" value="P-loop containing nucleotide triphosphate hydrolases"/>
    <property type="match status" value="1"/>
</dbReference>
<protein>
    <recommendedName>
        <fullName evidence="4">NACHT domain-containing protein</fullName>
    </recommendedName>
</protein>
<comment type="caution">
    <text evidence="5">The sequence shown here is derived from an EMBL/GenBank/DDBJ whole genome shotgun (WGS) entry which is preliminary data.</text>
</comment>
<evidence type="ECO:0000256" key="1">
    <source>
        <dbReference type="ARBA" id="ARBA00022574"/>
    </source>
</evidence>
<feature type="region of interest" description="Disordered" evidence="3">
    <location>
        <begin position="1602"/>
        <end position="1623"/>
    </location>
</feature>
<dbReference type="EMBL" id="PZQS01000010">
    <property type="protein sequence ID" value="PVD22829.1"/>
    <property type="molecule type" value="Genomic_DNA"/>
</dbReference>
<evidence type="ECO:0000256" key="2">
    <source>
        <dbReference type="ARBA" id="ARBA00022737"/>
    </source>
</evidence>
<dbReference type="InterPro" id="IPR057588">
    <property type="entry name" value="NWD1/2-like_WH"/>
</dbReference>
<dbReference type="InterPro" id="IPR052752">
    <property type="entry name" value="NACHT-WD_repeat"/>
</dbReference>
<keyword evidence="6" id="KW-1185">Reference proteome</keyword>
<dbReference type="Pfam" id="PF25469">
    <property type="entry name" value="WHD_NWD1"/>
    <property type="match status" value="1"/>
</dbReference>
<organism evidence="5 6">
    <name type="scientific">Pomacea canaliculata</name>
    <name type="common">Golden apple snail</name>
    <dbReference type="NCBI Taxonomy" id="400727"/>
    <lineage>
        <taxon>Eukaryota</taxon>
        <taxon>Metazoa</taxon>
        <taxon>Spiralia</taxon>
        <taxon>Lophotrochozoa</taxon>
        <taxon>Mollusca</taxon>
        <taxon>Gastropoda</taxon>
        <taxon>Caenogastropoda</taxon>
        <taxon>Architaenioglossa</taxon>
        <taxon>Ampullarioidea</taxon>
        <taxon>Ampullariidae</taxon>
        <taxon>Pomacea</taxon>
    </lineage>
</organism>
<dbReference type="Pfam" id="PF05729">
    <property type="entry name" value="NACHT"/>
    <property type="match status" value="1"/>
</dbReference>
<feature type="compositionally biased region" description="Low complexity" evidence="3">
    <location>
        <begin position="1611"/>
        <end position="1623"/>
    </location>
</feature>
<sequence length="1858" mass="208636">MPEGSLGGLLALTLSLDQTNGDKSGDTCRQSTEHSSNGDSSGDTCRLATGHFPSRTPSSGRGQEYKQPFNNTMGAAWEENCIRQALCRLKSTSGMMVFDQATADILTGHLRLEDIPSVTHRVVRVYVCSTGADSKAERSAFVSTVYPKLREYCRNQYGLQFQVVDLMWGLTNDRLQADRDLMAMKVREIFRCQAMSLGPSFVAFIGQKYGEEVLPINIFAEEFDVIRAALEVHKGRDTRNSALLDQWYVRDDNNIPPVYVLKQTDEQLFEDCTKEDSSGTMSKEVIAAQQKELRHLLKRGAELAYLNGIIDSDTKYKYQTSELEQEVQHGIEHCDNPHRRCVLILRDIADLDNYLADERTPVFTDVVYNSRTERVEVEPEASELLQRLRKRATGLISPRNTLVHDVLWRFEEVISPQLHKTYIDKLCNQVEEVLKRLIDEDALEHPTEAELMPVATEALLHWSRCKMAATDSCCHKELRETMCVYVTGYSDRPLVVHGQAGSGKTTLVSNFALEVPDLVGNNCLCLLRYIGLTRESSNVRDLLHSLCTQITTALGCLPDDIPSDTNDLQRFFPKLLAAVPVDLTVVVILDAIDKAIFYYDAHLMKWLPVHLPSHVKIIVTTLPNRHNIYHRLREEVLTGSNWFLPLKKITNSVEFCCRTLTNEQMLTVARMIQNDSSPLRIRLLSEELKTVTSSMNTATFCFPNTCSEAIQRVFDRLEARFGRLLVARSMAYSVASVTGLCDCEMEDLLSLDDGVLNEVYISHHPSVRRIPYLTWHQIRNEIQSFLFPRERDGVTVSAWEHSRFVDVIEARYLTSPEDIQHVHSVLADYFLGAWADRPKPVEATDSMPKGLDGIEDDRRVPRQPLTFRESGDGQETRFNMRKFEQLPRHLDLSGRHEDLDRLVLFNYDWLYQKIKAFSLHHVLTDFRLNPCDEANLVQQALQMAAPTIKCNADNLPAELSGRLLHYYTTHPNIRSLINQCDTCGLKQCCLLPNFAYQQVPGSALQYTLYCPVACDFLGFVFDERYLLGKKKDDSIVYVFDLLNGQLKDTVFTSNGELHVTPDGQHLVIVDHVTEKSIKIHESGTGNFVSQVIILNYLKVKAEGVYHAGPLSLSNDRMCAIVTTDTSFLCIANVPTGEVLEIAVLDGRATVCQITPDGRYVFCNSNEFLLSYDLYNLQHMATVPVGYRPTCLVFTADSQRAFLAGPTEGKLLVVHTHGGVVEMCYKSVLQDALADDPIRALDVSPDDNYVVIRCNYHVLVYHKVEERLKANFSKPVEVPEEFRLPNSGYRELIFTSAAFTRDSQGVIAALFRKIYIWDIGTSNLRVVIKTPIGIITKLLVSMRRNQLITHVTNATDVHVWNVDAALRQLPVLDRLTDAVQELQVTRRDTMVFVKCQNSDEVGVIDMRTGTLLDLLTHETKVRDFAVTPNGERALVCTVPRLSGTATKLWDVPARRIILEFGDSAGWCVSAHTINAILYISQSQPSFEAAYDITVYHFYGEQFTIRENPGACRFLRVKPQLTYDDRYLVLSSALGFDSHTGLFRSPCVVVFDVADSMRRSCYDATSVGLEDVMDDVVAVQPCAQRESLVVVIISLRLSLDPSVATMPNGETRSTSSSDSSSRPQSAMSSFQQFGFFILDVSTGTITAMCLDLPPQPRTGPTLSPSLIFSSDFQLCLDGNAFLFEIDQGCVFRGQLPLPGVPKAFALGGAMVVYVADEHQLVVVRVQDGCVLGRCEVHARICLLRLCSDERTLLVGCADGTLTSYVIVDPLVGGGVRSSQGSLEGVAHRDVVRDEEQKVILSRSWDKVEIKSYPAYSRPPSALRPGSNDKEILQQIQPVPRVRPRSDSLLYLRKSQVCSVM</sequence>
<proteinExistence type="predicted"/>
<dbReference type="OrthoDB" id="2325716at2759"/>
<reference evidence="5 6" key="1">
    <citation type="submission" date="2018-04" db="EMBL/GenBank/DDBJ databases">
        <title>The genome of golden apple snail Pomacea canaliculata provides insight into stress tolerance and invasive adaptation.</title>
        <authorList>
            <person name="Liu C."/>
            <person name="Liu B."/>
            <person name="Ren Y."/>
            <person name="Zhang Y."/>
            <person name="Wang H."/>
            <person name="Li S."/>
            <person name="Jiang F."/>
            <person name="Yin L."/>
            <person name="Zhang G."/>
            <person name="Qian W."/>
            <person name="Fan W."/>
        </authorList>
    </citation>
    <scope>NUCLEOTIDE SEQUENCE [LARGE SCALE GENOMIC DNA]</scope>
    <source>
        <strain evidence="5">SZHN2017</strain>
        <tissue evidence="5">Muscle</tissue>
    </source>
</reference>
<gene>
    <name evidence="5" type="ORF">C0Q70_16085</name>
</gene>
<dbReference type="PANTHER" id="PTHR19871">
    <property type="entry name" value="BETA TRANSDUCIN-RELATED PROTEIN"/>
    <property type="match status" value="1"/>
</dbReference>
<feature type="region of interest" description="Disordered" evidence="3">
    <location>
        <begin position="18"/>
        <end position="65"/>
    </location>
</feature>
<dbReference type="InterPro" id="IPR027417">
    <property type="entry name" value="P-loop_NTPase"/>
</dbReference>
<dbReference type="Proteomes" id="UP000245119">
    <property type="component" value="Linkage Group LG10"/>
</dbReference>
<dbReference type="InterPro" id="IPR015943">
    <property type="entry name" value="WD40/YVTN_repeat-like_dom_sf"/>
</dbReference>
<keyword evidence="2" id="KW-0677">Repeat</keyword>
<evidence type="ECO:0000313" key="6">
    <source>
        <dbReference type="Proteomes" id="UP000245119"/>
    </source>
</evidence>
<feature type="domain" description="NACHT" evidence="4">
    <location>
        <begin position="492"/>
        <end position="624"/>
    </location>
</feature>
<dbReference type="InterPro" id="IPR011047">
    <property type="entry name" value="Quinoprotein_ADH-like_sf"/>
</dbReference>
<feature type="compositionally biased region" description="Polar residues" evidence="3">
    <location>
        <begin position="18"/>
        <end position="43"/>
    </location>
</feature>
<evidence type="ECO:0000259" key="4">
    <source>
        <dbReference type="PROSITE" id="PS50837"/>
    </source>
</evidence>
<accession>A0A2T7NNS9</accession>